<dbReference type="OrthoDB" id="8086190at2"/>
<keyword evidence="1" id="KW-0732">Signal</keyword>
<comment type="caution">
    <text evidence="2">The sequence shown here is derived from an EMBL/GenBank/DDBJ whole genome shotgun (WGS) entry which is preliminary data.</text>
</comment>
<feature type="chain" id="PRO_5001695223" evidence="1">
    <location>
        <begin position="22"/>
        <end position="113"/>
    </location>
</feature>
<keyword evidence="3" id="KW-1185">Reference proteome</keyword>
<organism evidence="2 3">
    <name type="scientific">Thioclava indica</name>
    <dbReference type="NCBI Taxonomy" id="1353528"/>
    <lineage>
        <taxon>Bacteria</taxon>
        <taxon>Pseudomonadati</taxon>
        <taxon>Pseudomonadota</taxon>
        <taxon>Alphaproteobacteria</taxon>
        <taxon>Rhodobacterales</taxon>
        <taxon>Paracoccaceae</taxon>
        <taxon>Thioclava</taxon>
    </lineage>
</organism>
<evidence type="ECO:0000256" key="1">
    <source>
        <dbReference type="SAM" id="SignalP"/>
    </source>
</evidence>
<gene>
    <name evidence="2" type="ORF">DT23_07545</name>
</gene>
<reference evidence="2 3" key="1">
    <citation type="journal article" date="2015" name="Antonie Van Leeuwenhoek">
        <title>Thioclava indica sp. nov., isolated from surface seawater of the Indian Ocean.</title>
        <authorList>
            <person name="Liu Y."/>
            <person name="Lai Q."/>
            <person name="Du J."/>
            <person name="Xu H."/>
            <person name="Jiang L."/>
            <person name="Shao Z."/>
        </authorList>
    </citation>
    <scope>NUCLEOTIDE SEQUENCE [LARGE SCALE GENOMIC DNA]</scope>
    <source>
        <strain evidence="2 3">DT23-4</strain>
    </source>
</reference>
<protein>
    <submittedName>
        <fullName evidence="2">Uncharacterized protein</fullName>
    </submittedName>
</protein>
<evidence type="ECO:0000313" key="3">
    <source>
        <dbReference type="Proteomes" id="UP000027471"/>
    </source>
</evidence>
<proteinExistence type="predicted"/>
<dbReference type="RefSeq" id="WP_038132974.1">
    <property type="nucleotide sequence ID" value="NZ_AUNB01000073.1"/>
</dbReference>
<evidence type="ECO:0000313" key="2">
    <source>
        <dbReference type="EMBL" id="KEO53192.1"/>
    </source>
</evidence>
<name>A0A074JV42_9RHOB</name>
<dbReference type="eggNOG" id="ENOG502ZYDR">
    <property type="taxonomic scope" value="Bacteria"/>
</dbReference>
<sequence>MKRAISWGVCALSLFVTPAIAQAGSVEKLKLGESKVLASYIGGDCGAPAPSFEAIESFLPASKLVIYSDGGVGAFESQRCGGEIEGRQVLATAVKPGTEIKIFQAKRVGVKVD</sequence>
<feature type="signal peptide" evidence="1">
    <location>
        <begin position="1"/>
        <end position="21"/>
    </location>
</feature>
<dbReference type="AlphaFoldDB" id="A0A074JV42"/>
<accession>A0A074JV42</accession>
<dbReference type="Proteomes" id="UP000027471">
    <property type="component" value="Unassembled WGS sequence"/>
</dbReference>
<dbReference type="EMBL" id="AUNB01000073">
    <property type="protein sequence ID" value="KEO53192.1"/>
    <property type="molecule type" value="Genomic_DNA"/>
</dbReference>